<protein>
    <submittedName>
        <fullName evidence="1">Uncharacterized protein</fullName>
    </submittedName>
</protein>
<proteinExistence type="predicted"/>
<comment type="caution">
    <text evidence="1">The sequence shown here is derived from an EMBL/GenBank/DDBJ whole genome shotgun (WGS) entry which is preliminary data.</text>
</comment>
<evidence type="ECO:0000313" key="2">
    <source>
        <dbReference type="Proteomes" id="UP000673691"/>
    </source>
</evidence>
<sequence length="97" mass="10203">MIYCAADRVGGSKKLLDSAGKLAGQRLVSHLAGGFDDLVESQVAIVLDCTCTEAEQALAQEHRGDTPGEWILAPRLDTKGTHYSSPFCGPEGALSSL</sequence>
<gene>
    <name evidence="1" type="ORF">BJ554DRAFT_580</name>
</gene>
<dbReference type="AlphaFoldDB" id="A0A8H7ZTJ2"/>
<reference evidence="1 2" key="1">
    <citation type="journal article" name="Sci. Rep.">
        <title>Genome-scale phylogenetic analyses confirm Olpidium as the closest living zoosporic fungus to the non-flagellated, terrestrial fungi.</title>
        <authorList>
            <person name="Chang Y."/>
            <person name="Rochon D."/>
            <person name="Sekimoto S."/>
            <person name="Wang Y."/>
            <person name="Chovatia M."/>
            <person name="Sandor L."/>
            <person name="Salamov A."/>
            <person name="Grigoriev I.V."/>
            <person name="Stajich J.E."/>
            <person name="Spatafora J.W."/>
        </authorList>
    </citation>
    <scope>NUCLEOTIDE SEQUENCE [LARGE SCALE GENOMIC DNA]</scope>
    <source>
        <strain evidence="1">S191</strain>
    </source>
</reference>
<keyword evidence="2" id="KW-1185">Reference proteome</keyword>
<accession>A0A8H7ZTJ2</accession>
<dbReference type="EMBL" id="JAEFCI010007425">
    <property type="protein sequence ID" value="KAG5459076.1"/>
    <property type="molecule type" value="Genomic_DNA"/>
</dbReference>
<organism evidence="1 2">
    <name type="scientific">Olpidium bornovanus</name>
    <dbReference type="NCBI Taxonomy" id="278681"/>
    <lineage>
        <taxon>Eukaryota</taxon>
        <taxon>Fungi</taxon>
        <taxon>Fungi incertae sedis</taxon>
        <taxon>Olpidiomycota</taxon>
        <taxon>Olpidiomycotina</taxon>
        <taxon>Olpidiomycetes</taxon>
        <taxon>Olpidiales</taxon>
        <taxon>Olpidiaceae</taxon>
        <taxon>Olpidium</taxon>
    </lineage>
</organism>
<dbReference type="Proteomes" id="UP000673691">
    <property type="component" value="Unassembled WGS sequence"/>
</dbReference>
<evidence type="ECO:0000313" key="1">
    <source>
        <dbReference type="EMBL" id="KAG5459076.1"/>
    </source>
</evidence>
<name>A0A8H7ZTJ2_9FUNG</name>